<dbReference type="AlphaFoldDB" id="A0AAD9TWH2"/>
<organism evidence="1 2">
    <name type="scientific">Dipteronia dyeriana</name>
    <dbReference type="NCBI Taxonomy" id="168575"/>
    <lineage>
        <taxon>Eukaryota</taxon>
        <taxon>Viridiplantae</taxon>
        <taxon>Streptophyta</taxon>
        <taxon>Embryophyta</taxon>
        <taxon>Tracheophyta</taxon>
        <taxon>Spermatophyta</taxon>
        <taxon>Magnoliopsida</taxon>
        <taxon>eudicotyledons</taxon>
        <taxon>Gunneridae</taxon>
        <taxon>Pentapetalae</taxon>
        <taxon>rosids</taxon>
        <taxon>malvids</taxon>
        <taxon>Sapindales</taxon>
        <taxon>Sapindaceae</taxon>
        <taxon>Hippocastanoideae</taxon>
        <taxon>Acereae</taxon>
        <taxon>Dipteronia</taxon>
    </lineage>
</organism>
<gene>
    <name evidence="1" type="ORF">Ddye_025029</name>
</gene>
<proteinExistence type="predicted"/>
<reference evidence="1" key="1">
    <citation type="journal article" date="2023" name="Plant J.">
        <title>Genome sequences and population genomics provide insights into the demographic history, inbreeding, and mutation load of two 'living fossil' tree species of Dipteronia.</title>
        <authorList>
            <person name="Feng Y."/>
            <person name="Comes H.P."/>
            <person name="Chen J."/>
            <person name="Zhu S."/>
            <person name="Lu R."/>
            <person name="Zhang X."/>
            <person name="Li P."/>
            <person name="Qiu J."/>
            <person name="Olsen K.M."/>
            <person name="Qiu Y."/>
        </authorList>
    </citation>
    <scope>NUCLEOTIDE SEQUENCE</scope>
    <source>
        <strain evidence="1">KIB01</strain>
    </source>
</reference>
<evidence type="ECO:0000313" key="1">
    <source>
        <dbReference type="EMBL" id="KAK2643266.1"/>
    </source>
</evidence>
<protein>
    <submittedName>
        <fullName evidence="1">Uncharacterized protein</fullName>
    </submittedName>
</protein>
<name>A0AAD9TWH2_9ROSI</name>
<dbReference type="EMBL" id="JANJYI010000007">
    <property type="protein sequence ID" value="KAK2643266.1"/>
    <property type="molecule type" value="Genomic_DNA"/>
</dbReference>
<evidence type="ECO:0000313" key="2">
    <source>
        <dbReference type="Proteomes" id="UP001280121"/>
    </source>
</evidence>
<sequence>METKSTNQNFTNLVNNYILSYSNWNSKQLGNSSSSDNGPSSWAQFQNPSRILSSHKLDLQIHLFLTKRPIASSHLAETHWLVPNDTPTSRDWLRVELDQHGCVSPG</sequence>
<dbReference type="Proteomes" id="UP001280121">
    <property type="component" value="Unassembled WGS sequence"/>
</dbReference>
<comment type="caution">
    <text evidence="1">The sequence shown here is derived from an EMBL/GenBank/DDBJ whole genome shotgun (WGS) entry which is preliminary data.</text>
</comment>
<keyword evidence="2" id="KW-1185">Reference proteome</keyword>
<accession>A0AAD9TWH2</accession>